<evidence type="ECO:0000256" key="7">
    <source>
        <dbReference type="ARBA" id="ARBA00023136"/>
    </source>
</evidence>
<dbReference type="EC" id="3.2.1.20" evidence="4"/>
<dbReference type="Pfam" id="PF21365">
    <property type="entry name" value="Glyco_hydro_31_3rd"/>
    <property type="match status" value="1"/>
</dbReference>
<evidence type="ECO:0000256" key="10">
    <source>
        <dbReference type="ARBA" id="ARBA00023295"/>
    </source>
</evidence>
<dbReference type="CDD" id="cd14752">
    <property type="entry name" value="GH31_N"/>
    <property type="match status" value="1"/>
</dbReference>
<proteinExistence type="inferred from homology"/>
<comment type="catalytic activity">
    <reaction evidence="1">
        <text>Hydrolysis of terminal, non-reducing (1-&gt;4)-linked alpha-D-glucose residues with release of alpha-D-glucose.</text>
        <dbReference type="EC" id="3.2.1.20"/>
    </reaction>
</comment>
<protein>
    <recommendedName>
        <fullName evidence="4">alpha-glucosidase</fullName>
        <ecNumber evidence="4">3.2.1.20</ecNumber>
    </recommendedName>
    <alternativeName>
        <fullName evidence="11">Maltase</fullName>
    </alternativeName>
</protein>
<dbReference type="GO" id="GO:0016324">
    <property type="term" value="C:apical plasma membrane"/>
    <property type="evidence" value="ECO:0007669"/>
    <property type="project" value="UniProtKB-SubCell"/>
</dbReference>
<sequence>MAKKFSGLEISLIVLFSIVTIIAVALVIVLATKTPAVKEYVSGYPRPTPGKCPSDPNAHINGRINCIPDQLATKEVCAQRGCCWRPLDERHIPWCFFADNHGYRINEEASTKAGVEAHLSRLSAPSLFGNDSNLVLFTTQNQTPNRFRFKITDPNKKRFEVPHAHVKTFTGNAASNPKYKIEVTKNPFSFKVIRKSNNRILFDTSVGPLVFSDQYLQLSAKLPSEYFYGLGEHIHQRYRHDSSWKTWPIFTRDELPGGNNHNLYGAQTFFMCLEDETGASFGVFLMNSNAMEIFIQPTPIITYRVIGGILDFYIFLGDTPEQVVKEYLEFIGRPAMPAYWSLGFQLSRWDYGSLNEVKAVVERNRAIGLPYDTQVTDIDYMDEKKDFTYDKNEFTDLPQFAKDLHSKGMKYIIILDPAISINKNSDGSVYETYERGSIKKVWIKEKDGVTPLIGEVWPGLTVFPDFTNPECVQWWAEECKLFHSKVEYDGLWIDMNEVSSFIRGSKKGCEDNNLNYPPFTPSILDGVMFSKTVCMDALQHWGTHYDVHSLYGYSMSIATEEAIQQVFPNKRSFILSRSTFAGSGKHAGHWLGDNSASWEHLKWSIPGLLEFSLFGIPYAGADICGFFGNTTEELCSRWMQLGAFYPFSRNHNSQGPRPQDPAVFGEQSLVANTSKHYLNIRYKLLPFLYTLFYKASTFGDTVSRPLLHEFYSDNNTWDVDTQFLWGPSFLITPVLDQFLLSFQGSTEVNAYIPDAVWYDYETGVKATWKKEFVKMPLPADKIGLHLRGGYILPTQQPNVTTTYSRRNPLGLVIALDENGLAKGDLFWDDGETKVLDLIVFRLQFTRHREVKLLLQVHPANEWWSRK</sequence>
<dbReference type="CDD" id="cd00111">
    <property type="entry name" value="Trefoil"/>
    <property type="match status" value="1"/>
</dbReference>
<evidence type="ECO:0000256" key="4">
    <source>
        <dbReference type="ARBA" id="ARBA00012741"/>
    </source>
</evidence>
<evidence type="ECO:0000256" key="8">
    <source>
        <dbReference type="ARBA" id="ARBA00023157"/>
    </source>
</evidence>
<evidence type="ECO:0000313" key="16">
    <source>
        <dbReference type="Ensembl" id="ENSOANP00000023499.3"/>
    </source>
</evidence>
<dbReference type="PROSITE" id="PS00707">
    <property type="entry name" value="GLYCOSYL_HYDROL_F31_2"/>
    <property type="match status" value="1"/>
</dbReference>
<dbReference type="InterPro" id="IPR013780">
    <property type="entry name" value="Glyco_hydro_b"/>
</dbReference>
<dbReference type="STRING" id="9258.ENSOANP00000023499"/>
<dbReference type="SUPFAM" id="SSF51445">
    <property type="entry name" value="(Trans)glycosidases"/>
    <property type="match status" value="1"/>
</dbReference>
<gene>
    <name evidence="16" type="primary">SI</name>
</gene>
<dbReference type="eggNOG" id="KOG1065">
    <property type="taxonomic scope" value="Eukaryota"/>
</dbReference>
<accession>F6UBK0</accession>
<dbReference type="InterPro" id="IPR044913">
    <property type="entry name" value="P_trefoil_dom_sf"/>
</dbReference>
<comment type="similarity">
    <text evidence="3 13">Belongs to the glycosyl hydrolase 31 family.</text>
</comment>
<dbReference type="InterPro" id="IPR017853">
    <property type="entry name" value="GH"/>
</dbReference>
<dbReference type="Gene3D" id="2.60.40.1760">
    <property type="entry name" value="glycosyl hydrolase (family 31)"/>
    <property type="match status" value="1"/>
</dbReference>
<dbReference type="PROSITE" id="PS00025">
    <property type="entry name" value="P_TREFOIL_1"/>
    <property type="match status" value="1"/>
</dbReference>
<keyword evidence="17" id="KW-1185">Reference proteome</keyword>
<dbReference type="InterPro" id="IPR017957">
    <property type="entry name" value="P_trefoil_CS"/>
</dbReference>
<keyword evidence="14" id="KW-0812">Transmembrane</keyword>
<reference evidence="16" key="3">
    <citation type="submission" date="2025-09" db="UniProtKB">
        <authorList>
            <consortium name="Ensembl"/>
        </authorList>
    </citation>
    <scope>IDENTIFICATION</scope>
    <source>
        <strain evidence="16">Glennie</strain>
    </source>
</reference>
<evidence type="ECO:0000256" key="13">
    <source>
        <dbReference type="RuleBase" id="RU361185"/>
    </source>
</evidence>
<evidence type="ECO:0000313" key="17">
    <source>
        <dbReference type="Proteomes" id="UP000002279"/>
    </source>
</evidence>
<keyword evidence="9" id="KW-0325">Glycoprotein</keyword>
<evidence type="ECO:0000259" key="15">
    <source>
        <dbReference type="PROSITE" id="PS51448"/>
    </source>
</evidence>
<dbReference type="Gene3D" id="3.20.20.80">
    <property type="entry name" value="Glycosidases"/>
    <property type="match status" value="1"/>
</dbReference>
<keyword evidence="8" id="KW-1015">Disulfide bond</keyword>
<dbReference type="AlphaFoldDB" id="F6UBK0"/>
<dbReference type="Proteomes" id="UP000002279">
    <property type="component" value="Chromosome 1"/>
</dbReference>
<dbReference type="Gene3D" id="4.10.110.10">
    <property type="entry name" value="Spasmolytic Protein, domain 1"/>
    <property type="match status" value="1"/>
</dbReference>
<dbReference type="Pfam" id="PF00088">
    <property type="entry name" value="Trefoil"/>
    <property type="match status" value="1"/>
</dbReference>
<dbReference type="Gene3D" id="2.60.40.1180">
    <property type="entry name" value="Golgi alpha-mannosidase II"/>
    <property type="match status" value="2"/>
</dbReference>
<dbReference type="Ensembl" id="ENSOANT00000023503.3">
    <property type="protein sequence ID" value="ENSOANP00000023499.3"/>
    <property type="gene ID" value="ENSOANG00000014928.3"/>
</dbReference>
<dbReference type="SUPFAM" id="SSF74650">
    <property type="entry name" value="Galactose mutarotase-like"/>
    <property type="match status" value="1"/>
</dbReference>
<dbReference type="InterPro" id="IPR011013">
    <property type="entry name" value="Gal_mutarotase_sf_dom"/>
</dbReference>
<evidence type="ECO:0000256" key="3">
    <source>
        <dbReference type="ARBA" id="ARBA00007806"/>
    </source>
</evidence>
<keyword evidence="5" id="KW-0732">Signal</keyword>
<dbReference type="GO" id="GO:0090599">
    <property type="term" value="F:alpha-glucosidase activity"/>
    <property type="evidence" value="ECO:0007669"/>
    <property type="project" value="UniProtKB-ARBA"/>
</dbReference>
<keyword evidence="7 14" id="KW-0472">Membrane</keyword>
<dbReference type="InParanoid" id="F6UBK0"/>
<evidence type="ECO:0000256" key="2">
    <source>
        <dbReference type="ARBA" id="ARBA00004308"/>
    </source>
</evidence>
<dbReference type="PROSITE" id="PS51448">
    <property type="entry name" value="P_TREFOIL_2"/>
    <property type="match status" value="1"/>
</dbReference>
<evidence type="ECO:0000256" key="6">
    <source>
        <dbReference type="ARBA" id="ARBA00022801"/>
    </source>
</evidence>
<reference evidence="16 17" key="1">
    <citation type="journal article" date="2008" name="Nature">
        <title>Genome analysis of the platypus reveals unique signatures of evolution.</title>
        <authorList>
            <person name="Warren W.C."/>
            <person name="Hillier L.W."/>
            <person name="Marshall Graves J.A."/>
            <person name="Birney E."/>
            <person name="Ponting C.P."/>
            <person name="Grutzner F."/>
            <person name="Belov K."/>
            <person name="Miller W."/>
            <person name="Clarke L."/>
            <person name="Chinwalla A.T."/>
            <person name="Yang S.P."/>
            <person name="Heger A."/>
            <person name="Locke D.P."/>
            <person name="Miethke P."/>
            <person name="Waters P.D."/>
            <person name="Veyrunes F."/>
            <person name="Fulton L."/>
            <person name="Fulton B."/>
            <person name="Graves T."/>
            <person name="Wallis J."/>
            <person name="Puente X.S."/>
            <person name="Lopez-Otin C."/>
            <person name="Ordonez G.R."/>
            <person name="Eichler E.E."/>
            <person name="Chen L."/>
            <person name="Cheng Z."/>
            <person name="Deakin J.E."/>
            <person name="Alsop A."/>
            <person name="Thompson K."/>
            <person name="Kirby P."/>
            <person name="Papenfuss A.T."/>
            <person name="Wakefield M.J."/>
            <person name="Olender T."/>
            <person name="Lancet D."/>
            <person name="Huttley G.A."/>
            <person name="Smit A.F."/>
            <person name="Pask A."/>
            <person name="Temple-Smith P."/>
            <person name="Batzer M.A."/>
            <person name="Walker J.A."/>
            <person name="Konkel M.K."/>
            <person name="Harris R.S."/>
            <person name="Whittington C.M."/>
            <person name="Wong E.S."/>
            <person name="Gemmell N.J."/>
            <person name="Buschiazzo E."/>
            <person name="Vargas Jentzsch I.M."/>
            <person name="Merkel A."/>
            <person name="Schmitz J."/>
            <person name="Zemann A."/>
            <person name="Churakov G."/>
            <person name="Kriegs J.O."/>
            <person name="Brosius J."/>
            <person name="Murchison E.P."/>
            <person name="Sachidanandam R."/>
            <person name="Smith C."/>
            <person name="Hannon G.J."/>
            <person name="Tsend-Ayush E."/>
            <person name="McMillan D."/>
            <person name="Attenborough R."/>
            <person name="Rens W."/>
            <person name="Ferguson-Smith M."/>
            <person name="Lefevre C.M."/>
            <person name="Sharp J.A."/>
            <person name="Nicholas K.R."/>
            <person name="Ray D.A."/>
            <person name="Kube M."/>
            <person name="Reinhardt R."/>
            <person name="Pringle T.H."/>
            <person name="Taylor J."/>
            <person name="Jones R.C."/>
            <person name="Nixon B."/>
            <person name="Dacheux J.L."/>
            <person name="Niwa H."/>
            <person name="Sekita Y."/>
            <person name="Huang X."/>
            <person name="Stark A."/>
            <person name="Kheradpour P."/>
            <person name="Kellis M."/>
            <person name="Flicek P."/>
            <person name="Chen Y."/>
            <person name="Webber C."/>
            <person name="Hardison R."/>
            <person name="Nelson J."/>
            <person name="Hallsworth-Pepin K."/>
            <person name="Delehaunty K."/>
            <person name="Markovic C."/>
            <person name="Minx P."/>
            <person name="Feng Y."/>
            <person name="Kremitzki C."/>
            <person name="Mitreva M."/>
            <person name="Glasscock J."/>
            <person name="Wylie T."/>
            <person name="Wohldmann P."/>
            <person name="Thiru P."/>
            <person name="Nhan M.N."/>
            <person name="Pohl C.S."/>
            <person name="Smith S.M."/>
            <person name="Hou S."/>
            <person name="Nefedov M."/>
            <person name="de Jong P.J."/>
            <person name="Renfree M.B."/>
            <person name="Mardis E.R."/>
            <person name="Wilson R.K."/>
        </authorList>
    </citation>
    <scope>NUCLEOTIDE SEQUENCE [LARGE SCALE GENOMIC DNA]</scope>
    <source>
        <strain evidence="16 17">Glennie</strain>
    </source>
</reference>
<dbReference type="SUPFAM" id="SSF51011">
    <property type="entry name" value="Glycosyl hydrolase domain"/>
    <property type="match status" value="1"/>
</dbReference>
<evidence type="ECO:0000256" key="12">
    <source>
        <dbReference type="PROSITE-ProRule" id="PRU00779"/>
    </source>
</evidence>
<dbReference type="Bgee" id="ENSOANG00000014928">
    <property type="expression patterns" value="Expressed in adult mammalian kidney and 2 other cell types or tissues"/>
</dbReference>
<feature type="domain" description="P-type" evidence="15">
    <location>
        <begin position="50"/>
        <end position="99"/>
    </location>
</feature>
<reference evidence="16" key="2">
    <citation type="submission" date="2025-08" db="UniProtKB">
        <authorList>
            <consortium name="Ensembl"/>
        </authorList>
    </citation>
    <scope>IDENTIFICATION</scope>
    <source>
        <strain evidence="16">Glennie</strain>
    </source>
</reference>
<dbReference type="InterPro" id="IPR000519">
    <property type="entry name" value="P_trefoil_dom"/>
</dbReference>
<dbReference type="InterPro" id="IPR048395">
    <property type="entry name" value="Glyco_hydro_31_C"/>
</dbReference>
<evidence type="ECO:0000256" key="5">
    <source>
        <dbReference type="ARBA" id="ARBA00022729"/>
    </source>
</evidence>
<dbReference type="HOGENOM" id="CLU_000631_2_0_1"/>
<dbReference type="GeneTree" id="ENSGT00940000161633"/>
<keyword evidence="14" id="KW-1133">Transmembrane helix</keyword>
<evidence type="ECO:0000256" key="11">
    <source>
        <dbReference type="ARBA" id="ARBA00041343"/>
    </source>
</evidence>
<dbReference type="PROSITE" id="PS00129">
    <property type="entry name" value="GLYCOSYL_HYDROL_F31_1"/>
    <property type="match status" value="1"/>
</dbReference>
<organism evidence="16 17">
    <name type="scientific">Ornithorhynchus anatinus</name>
    <name type="common">Duckbill platypus</name>
    <dbReference type="NCBI Taxonomy" id="9258"/>
    <lineage>
        <taxon>Eukaryota</taxon>
        <taxon>Metazoa</taxon>
        <taxon>Chordata</taxon>
        <taxon>Craniata</taxon>
        <taxon>Vertebrata</taxon>
        <taxon>Euteleostomi</taxon>
        <taxon>Mammalia</taxon>
        <taxon>Monotremata</taxon>
        <taxon>Ornithorhynchidae</taxon>
        <taxon>Ornithorhynchus</taxon>
    </lineage>
</organism>
<keyword evidence="6 13" id="KW-0378">Hydrolase</keyword>
<evidence type="ECO:0000256" key="14">
    <source>
        <dbReference type="SAM" id="Phobius"/>
    </source>
</evidence>
<dbReference type="GO" id="GO:0030246">
    <property type="term" value="F:carbohydrate binding"/>
    <property type="evidence" value="ECO:0007669"/>
    <property type="project" value="InterPro"/>
</dbReference>
<comment type="subcellular location">
    <subcellularLocation>
        <location evidence="2">Endomembrane system</location>
    </subcellularLocation>
</comment>
<dbReference type="SMART" id="SM00018">
    <property type="entry name" value="PD"/>
    <property type="match status" value="1"/>
</dbReference>
<dbReference type="Pfam" id="PF13802">
    <property type="entry name" value="Gal_mutarotas_2"/>
    <property type="match status" value="1"/>
</dbReference>
<evidence type="ECO:0000256" key="9">
    <source>
        <dbReference type="ARBA" id="ARBA00023180"/>
    </source>
</evidence>
<dbReference type="OMA" id="MVGADAC"/>
<dbReference type="Pfam" id="PF01055">
    <property type="entry name" value="Glyco_hydro_31_2nd"/>
    <property type="match status" value="1"/>
</dbReference>
<dbReference type="FunFam" id="2.60.40.1760:FF:000001">
    <property type="entry name" value="Maltase-glucoamylase, intestinal"/>
    <property type="match status" value="1"/>
</dbReference>
<dbReference type="CDD" id="cd06602">
    <property type="entry name" value="GH31_MGAM_SI_GAA"/>
    <property type="match status" value="1"/>
</dbReference>
<dbReference type="FunFam" id="3.20.20.80:FF:000016">
    <property type="entry name" value="Maltase-glucoamylase, intestinal"/>
    <property type="match status" value="1"/>
</dbReference>
<name>F6UBK0_ORNAN</name>
<dbReference type="PANTHER" id="PTHR22762:SF133">
    <property type="entry name" value="P-TYPE DOMAIN-CONTAINING PROTEIN"/>
    <property type="match status" value="1"/>
</dbReference>
<feature type="transmembrane region" description="Helical" evidence="14">
    <location>
        <begin position="12"/>
        <end position="31"/>
    </location>
</feature>
<comment type="caution">
    <text evidence="12">Lacks conserved residue(s) required for the propagation of feature annotation.</text>
</comment>
<dbReference type="FunFam" id="2.60.40.1180:FF:000001">
    <property type="entry name" value="Maltase-glucoamylase, intestinal"/>
    <property type="match status" value="1"/>
</dbReference>
<dbReference type="InterPro" id="IPR030458">
    <property type="entry name" value="Glyco_hydro_31_AS"/>
</dbReference>
<dbReference type="InterPro" id="IPR030459">
    <property type="entry name" value="Glyco_hydro_31_CS"/>
</dbReference>
<evidence type="ECO:0000256" key="1">
    <source>
        <dbReference type="ARBA" id="ARBA00001657"/>
    </source>
</evidence>
<dbReference type="PANTHER" id="PTHR22762">
    <property type="entry name" value="ALPHA-GLUCOSIDASE"/>
    <property type="match status" value="1"/>
</dbReference>
<dbReference type="InterPro" id="IPR000322">
    <property type="entry name" value="Glyco_hydro_31_TIM"/>
</dbReference>
<dbReference type="GO" id="GO:0005975">
    <property type="term" value="P:carbohydrate metabolic process"/>
    <property type="evidence" value="ECO:0007669"/>
    <property type="project" value="InterPro"/>
</dbReference>
<keyword evidence="10 13" id="KW-0326">Glycosidase</keyword>
<dbReference type="InterPro" id="IPR025887">
    <property type="entry name" value="Glyco_hydro_31_N_dom"/>
</dbReference>